<gene>
    <name evidence="1" type="ORF">B5J99_01085</name>
</gene>
<dbReference type="Proteomes" id="UP000258016">
    <property type="component" value="Chromosome"/>
</dbReference>
<evidence type="ECO:0000313" key="1">
    <source>
        <dbReference type="EMBL" id="ASR50237.1"/>
    </source>
</evidence>
<dbReference type="GeneID" id="303484167"/>
<organism evidence="1 2">
    <name type="scientific">Blastomonas fulva</name>
    <dbReference type="NCBI Taxonomy" id="1550728"/>
    <lineage>
        <taxon>Bacteria</taxon>
        <taxon>Pseudomonadati</taxon>
        <taxon>Pseudomonadota</taxon>
        <taxon>Alphaproteobacteria</taxon>
        <taxon>Sphingomonadales</taxon>
        <taxon>Sphingomonadaceae</taxon>
        <taxon>Blastomonas</taxon>
    </lineage>
</organism>
<reference evidence="1 2" key="1">
    <citation type="submission" date="2017-03" db="EMBL/GenBank/DDBJ databases">
        <title>Complete genome sequence of Blastomonas fulva degrading microcsystin LR.</title>
        <authorList>
            <person name="Lee H.-g."/>
            <person name="Jin L."/>
            <person name="oh H.-M."/>
        </authorList>
    </citation>
    <scope>NUCLEOTIDE SEQUENCE [LARGE SCALE GENOMIC DNA]</scope>
    <source>
        <strain evidence="1 2">T2</strain>
    </source>
</reference>
<sequence>MPNSIEDTTTRLSREVPTAEFKIDDALVAISILMTSVVTAKRDTPDVPAARGQATIRRLAKAQAALIDASGDVLRVHGDLLSIGREVAGYDLHECPRVAGHVAPLQAVA</sequence>
<dbReference type="EMBL" id="CP020083">
    <property type="protein sequence ID" value="ASR50237.1"/>
    <property type="molecule type" value="Genomic_DNA"/>
</dbReference>
<name>A0ABN5B560_9SPHN</name>
<proteinExistence type="predicted"/>
<protein>
    <submittedName>
        <fullName evidence="1">Uncharacterized protein</fullName>
    </submittedName>
</protein>
<dbReference type="RefSeq" id="WP_117351186.1">
    <property type="nucleotide sequence ID" value="NZ_CP020083.1"/>
</dbReference>
<evidence type="ECO:0000313" key="2">
    <source>
        <dbReference type="Proteomes" id="UP000258016"/>
    </source>
</evidence>
<keyword evidence="2" id="KW-1185">Reference proteome</keyword>
<accession>A0ABN5B560</accession>